<dbReference type="Proteomes" id="UP000323454">
    <property type="component" value="Unassembled WGS sequence"/>
</dbReference>
<feature type="non-terminal residue" evidence="3">
    <location>
        <position position="1"/>
    </location>
</feature>
<feature type="compositionally biased region" description="Basic and acidic residues" evidence="1">
    <location>
        <begin position="1"/>
        <end position="32"/>
    </location>
</feature>
<feature type="region of interest" description="Disordered" evidence="1">
    <location>
        <begin position="1"/>
        <end position="34"/>
    </location>
</feature>
<dbReference type="InterPro" id="IPR011712">
    <property type="entry name" value="Sig_transdc_His_kin_sub3_dim/P"/>
</dbReference>
<dbReference type="Gene3D" id="1.20.5.1930">
    <property type="match status" value="1"/>
</dbReference>
<evidence type="ECO:0000313" key="3">
    <source>
        <dbReference type="EMBL" id="KAA2234887.1"/>
    </source>
</evidence>
<evidence type="ECO:0000256" key="1">
    <source>
        <dbReference type="SAM" id="MobiDB-lite"/>
    </source>
</evidence>
<feature type="non-terminal residue" evidence="3">
    <location>
        <position position="104"/>
    </location>
</feature>
<comment type="caution">
    <text evidence="3">The sequence shown here is derived from an EMBL/GenBank/DDBJ whole genome shotgun (WGS) entry which is preliminary data.</text>
</comment>
<name>A0A5B2V9H4_9PSEU</name>
<dbReference type="GO" id="GO:0016020">
    <property type="term" value="C:membrane"/>
    <property type="evidence" value="ECO:0007669"/>
    <property type="project" value="InterPro"/>
</dbReference>
<protein>
    <submittedName>
        <fullName evidence="3">Sensor histidine kinase</fullName>
    </submittedName>
</protein>
<evidence type="ECO:0000313" key="4">
    <source>
        <dbReference type="Proteomes" id="UP000323454"/>
    </source>
</evidence>
<dbReference type="EMBL" id="VUOB01000455">
    <property type="protein sequence ID" value="KAA2234887.1"/>
    <property type="molecule type" value="Genomic_DNA"/>
</dbReference>
<reference evidence="3 4" key="1">
    <citation type="submission" date="2019-09" db="EMBL/GenBank/DDBJ databases">
        <title>Goodfellowia gen. nov., a new genus of the Pseudonocardineae related to Actinoalloteichus, containing Goodfellowia coeruleoviolacea gen. nov., comb. nov. gen. nov., comb. nov.</title>
        <authorList>
            <person name="Labeda D."/>
        </authorList>
    </citation>
    <scope>NUCLEOTIDE SEQUENCE [LARGE SCALE GENOMIC DNA]</scope>
    <source>
        <strain evidence="3 4">AN110305</strain>
    </source>
</reference>
<gene>
    <name evidence="3" type="ORF">F0L68_42015</name>
</gene>
<keyword evidence="4" id="KW-1185">Reference proteome</keyword>
<keyword evidence="3" id="KW-0418">Kinase</keyword>
<sequence length="104" mass="11151">KADHHQASRARGVDSAEAERRRTERDQHDGAQQRHVSVAMELGRAKAKFDTDPDGTKTIIDEAHADAKLAIAELRDLARGIYPAVLGDRGLDAALSALAAKASV</sequence>
<dbReference type="RefSeq" id="WP_223199687.1">
    <property type="nucleotide sequence ID" value="NZ_VUOB01000455.1"/>
</dbReference>
<feature type="domain" description="Signal transduction histidine kinase subgroup 3 dimerisation and phosphoacceptor" evidence="2">
    <location>
        <begin position="19"/>
        <end position="85"/>
    </location>
</feature>
<proteinExistence type="predicted"/>
<dbReference type="GO" id="GO:0046983">
    <property type="term" value="F:protein dimerization activity"/>
    <property type="evidence" value="ECO:0007669"/>
    <property type="project" value="InterPro"/>
</dbReference>
<keyword evidence="3" id="KW-0808">Transferase</keyword>
<accession>A0A5B2V9H4</accession>
<dbReference type="GO" id="GO:0000155">
    <property type="term" value="F:phosphorelay sensor kinase activity"/>
    <property type="evidence" value="ECO:0007669"/>
    <property type="project" value="InterPro"/>
</dbReference>
<organism evidence="3 4">
    <name type="scientific">Solihabitans fulvus</name>
    <dbReference type="NCBI Taxonomy" id="1892852"/>
    <lineage>
        <taxon>Bacteria</taxon>
        <taxon>Bacillati</taxon>
        <taxon>Actinomycetota</taxon>
        <taxon>Actinomycetes</taxon>
        <taxon>Pseudonocardiales</taxon>
        <taxon>Pseudonocardiaceae</taxon>
        <taxon>Solihabitans</taxon>
    </lineage>
</organism>
<evidence type="ECO:0000259" key="2">
    <source>
        <dbReference type="Pfam" id="PF07730"/>
    </source>
</evidence>
<reference evidence="3 4" key="2">
    <citation type="submission" date="2019-09" db="EMBL/GenBank/DDBJ databases">
        <authorList>
            <person name="Jin C."/>
        </authorList>
    </citation>
    <scope>NUCLEOTIDE SEQUENCE [LARGE SCALE GENOMIC DNA]</scope>
    <source>
        <strain evidence="3 4">AN110305</strain>
    </source>
</reference>
<dbReference type="AlphaFoldDB" id="A0A5B2V9H4"/>
<dbReference type="Pfam" id="PF07730">
    <property type="entry name" value="HisKA_3"/>
    <property type="match status" value="1"/>
</dbReference>